<dbReference type="AlphaFoldDB" id="A0A919IKC5"/>
<dbReference type="Proteomes" id="UP000619479">
    <property type="component" value="Unassembled WGS sequence"/>
</dbReference>
<organism evidence="2 3">
    <name type="scientific">Actinoplanes cyaneus</name>
    <dbReference type="NCBI Taxonomy" id="52696"/>
    <lineage>
        <taxon>Bacteria</taxon>
        <taxon>Bacillati</taxon>
        <taxon>Actinomycetota</taxon>
        <taxon>Actinomycetes</taxon>
        <taxon>Micromonosporales</taxon>
        <taxon>Micromonosporaceae</taxon>
        <taxon>Actinoplanes</taxon>
    </lineage>
</organism>
<proteinExistence type="predicted"/>
<gene>
    <name evidence="2" type="ORF">Acy02nite_38380</name>
</gene>
<sequence length="56" mass="5961">MSPTPVQITRRPEATAATTSALPQHRQPEPTGIVITTVEQVSAGNQRGCGDDNPYN</sequence>
<feature type="region of interest" description="Disordered" evidence="1">
    <location>
        <begin position="1"/>
        <end position="31"/>
    </location>
</feature>
<dbReference type="EMBL" id="BOMH01000028">
    <property type="protein sequence ID" value="GID65957.1"/>
    <property type="molecule type" value="Genomic_DNA"/>
</dbReference>
<name>A0A919IKC5_9ACTN</name>
<evidence type="ECO:0000313" key="2">
    <source>
        <dbReference type="EMBL" id="GID65957.1"/>
    </source>
</evidence>
<reference evidence="2" key="1">
    <citation type="submission" date="2021-01" db="EMBL/GenBank/DDBJ databases">
        <title>Whole genome shotgun sequence of Actinoplanes cyaneus NBRC 14990.</title>
        <authorList>
            <person name="Komaki H."/>
            <person name="Tamura T."/>
        </authorList>
    </citation>
    <scope>NUCLEOTIDE SEQUENCE</scope>
    <source>
        <strain evidence="2">NBRC 14990</strain>
    </source>
</reference>
<dbReference type="RefSeq" id="WP_203742326.1">
    <property type="nucleotide sequence ID" value="NZ_BAAAUC010000012.1"/>
</dbReference>
<comment type="caution">
    <text evidence="2">The sequence shown here is derived from an EMBL/GenBank/DDBJ whole genome shotgun (WGS) entry which is preliminary data.</text>
</comment>
<keyword evidence="3" id="KW-1185">Reference proteome</keyword>
<accession>A0A919IKC5</accession>
<evidence type="ECO:0000313" key="3">
    <source>
        <dbReference type="Proteomes" id="UP000619479"/>
    </source>
</evidence>
<evidence type="ECO:0000256" key="1">
    <source>
        <dbReference type="SAM" id="MobiDB-lite"/>
    </source>
</evidence>
<protein>
    <submittedName>
        <fullName evidence="2">Uncharacterized protein</fullName>
    </submittedName>
</protein>